<keyword evidence="1" id="KW-0812">Transmembrane</keyword>
<dbReference type="AlphaFoldDB" id="A0A2T0U8V1"/>
<accession>A0A2T0U8V1</accession>
<evidence type="ECO:0000313" key="3">
    <source>
        <dbReference type="Proteomes" id="UP000238034"/>
    </source>
</evidence>
<dbReference type="Proteomes" id="UP000238034">
    <property type="component" value="Unassembled WGS sequence"/>
</dbReference>
<reference evidence="2 3" key="1">
    <citation type="submission" date="2018-03" db="EMBL/GenBank/DDBJ databases">
        <title>Genomic Encyclopedia of Type Strains, Phase III (KMG-III): the genomes of soil and plant-associated and newly described type strains.</title>
        <authorList>
            <person name="Whitman W."/>
        </authorList>
    </citation>
    <scope>NUCLEOTIDE SEQUENCE [LARGE SCALE GENOMIC DNA]</scope>
    <source>
        <strain evidence="2 3">CGMCC 1.9313</strain>
    </source>
</reference>
<keyword evidence="3" id="KW-1185">Reference proteome</keyword>
<keyword evidence="1" id="KW-0472">Membrane</keyword>
<organism evidence="2 3">
    <name type="scientific">Arcticibacter pallidicorallinus</name>
    <dbReference type="NCBI Taxonomy" id="1259464"/>
    <lineage>
        <taxon>Bacteria</taxon>
        <taxon>Pseudomonadati</taxon>
        <taxon>Bacteroidota</taxon>
        <taxon>Sphingobacteriia</taxon>
        <taxon>Sphingobacteriales</taxon>
        <taxon>Sphingobacteriaceae</taxon>
        <taxon>Arcticibacter</taxon>
    </lineage>
</organism>
<evidence type="ECO:0000256" key="1">
    <source>
        <dbReference type="SAM" id="Phobius"/>
    </source>
</evidence>
<feature type="transmembrane region" description="Helical" evidence="1">
    <location>
        <begin position="21"/>
        <end position="42"/>
    </location>
</feature>
<protein>
    <submittedName>
        <fullName evidence="2">Uncharacterized protein</fullName>
    </submittedName>
</protein>
<evidence type="ECO:0000313" key="2">
    <source>
        <dbReference type="EMBL" id="PRY54360.1"/>
    </source>
</evidence>
<dbReference type="EMBL" id="PVTH01000002">
    <property type="protein sequence ID" value="PRY54360.1"/>
    <property type="molecule type" value="Genomic_DNA"/>
</dbReference>
<gene>
    <name evidence="2" type="ORF">B0I27_102126</name>
</gene>
<name>A0A2T0U8V1_9SPHI</name>
<comment type="caution">
    <text evidence="2">The sequence shown here is derived from an EMBL/GenBank/DDBJ whole genome shotgun (WGS) entry which is preliminary data.</text>
</comment>
<proteinExistence type="predicted"/>
<sequence>MVKSYNEKTFKSKLSDAERRNSDLIIYLFLTAVVLIASIITAL</sequence>
<dbReference type="RefSeq" id="WP_281260331.1">
    <property type="nucleotide sequence ID" value="NZ_PVTH01000002.1"/>
</dbReference>
<keyword evidence="1" id="KW-1133">Transmembrane helix</keyword>